<comment type="caution">
    <text evidence="8">The sequence shown here is derived from an EMBL/GenBank/DDBJ whole genome shotgun (WGS) entry which is preliminary data.</text>
</comment>
<dbReference type="Pfam" id="PF07724">
    <property type="entry name" value="AAA_2"/>
    <property type="match status" value="1"/>
</dbReference>
<proteinExistence type="predicted"/>
<keyword evidence="8" id="KW-0378">Hydrolase</keyword>
<evidence type="ECO:0000313" key="8">
    <source>
        <dbReference type="EMBL" id="MBO1318577.1"/>
    </source>
</evidence>
<feature type="compositionally biased region" description="Basic and acidic residues" evidence="4">
    <location>
        <begin position="957"/>
        <end position="969"/>
    </location>
</feature>
<evidence type="ECO:0000313" key="7">
    <source>
        <dbReference type="EMBL" id="MBO1317270.1"/>
    </source>
</evidence>
<dbReference type="GO" id="GO:0034605">
    <property type="term" value="P:cellular response to heat"/>
    <property type="evidence" value="ECO:0007669"/>
    <property type="project" value="TreeGrafter"/>
</dbReference>
<reference evidence="8" key="1">
    <citation type="submission" date="2021-03" db="EMBL/GenBank/DDBJ databases">
        <authorList>
            <person name="Wang G."/>
        </authorList>
    </citation>
    <scope>NUCLEOTIDE SEQUENCE</scope>
    <source>
        <strain evidence="8">KCTC 12899</strain>
    </source>
</reference>
<dbReference type="Gene3D" id="3.40.50.300">
    <property type="entry name" value="P-loop containing nucleotide triphosphate hydrolases"/>
    <property type="match status" value="2"/>
</dbReference>
<dbReference type="Proteomes" id="UP000664417">
    <property type="component" value="Unassembled WGS sequence"/>
</dbReference>
<organism evidence="8 9">
    <name type="scientific">Acanthopleuribacter pedis</name>
    <dbReference type="NCBI Taxonomy" id="442870"/>
    <lineage>
        <taxon>Bacteria</taxon>
        <taxon>Pseudomonadati</taxon>
        <taxon>Acidobacteriota</taxon>
        <taxon>Holophagae</taxon>
        <taxon>Acanthopleuribacterales</taxon>
        <taxon>Acanthopleuribacteraceae</taxon>
        <taxon>Acanthopleuribacter</taxon>
    </lineage>
</organism>
<evidence type="ECO:0000259" key="6">
    <source>
        <dbReference type="SMART" id="SM01086"/>
    </source>
</evidence>
<name>A0A8J7Q198_9BACT</name>
<dbReference type="CDD" id="cd19499">
    <property type="entry name" value="RecA-like_ClpB_Hsp104-like"/>
    <property type="match status" value="1"/>
</dbReference>
<feature type="domain" description="Clp ATPase C-terminal" evidence="6">
    <location>
        <begin position="665"/>
        <end position="756"/>
    </location>
</feature>
<keyword evidence="3" id="KW-0143">Chaperone</keyword>
<dbReference type="SMART" id="SM00382">
    <property type="entry name" value="AAA"/>
    <property type="match status" value="2"/>
</dbReference>
<feature type="domain" description="AAA+ ATPase" evidence="5">
    <location>
        <begin position="496"/>
        <end position="651"/>
    </location>
</feature>
<protein>
    <submittedName>
        <fullName evidence="8">ATP-dependent Clp protease ATP-binding subunit</fullName>
    </submittedName>
</protein>
<dbReference type="AlphaFoldDB" id="A0A8J7Q198"/>
<dbReference type="GO" id="GO:0008233">
    <property type="term" value="F:peptidase activity"/>
    <property type="evidence" value="ECO:0007669"/>
    <property type="project" value="UniProtKB-KW"/>
</dbReference>
<dbReference type="PANTHER" id="PTHR11638:SF18">
    <property type="entry name" value="HEAT SHOCK PROTEIN 104"/>
    <property type="match status" value="1"/>
</dbReference>
<keyword evidence="8" id="KW-0645">Protease</keyword>
<dbReference type="PRINTS" id="PR00300">
    <property type="entry name" value="CLPPROTEASEA"/>
</dbReference>
<dbReference type="EMBL" id="JAFREP010000002">
    <property type="protein sequence ID" value="MBO1317270.1"/>
    <property type="molecule type" value="Genomic_DNA"/>
</dbReference>
<evidence type="ECO:0000256" key="4">
    <source>
        <dbReference type="SAM" id="MobiDB-lite"/>
    </source>
</evidence>
<evidence type="ECO:0000256" key="2">
    <source>
        <dbReference type="ARBA" id="ARBA00022840"/>
    </source>
</evidence>
<dbReference type="InterPro" id="IPR001270">
    <property type="entry name" value="ClpA/B"/>
</dbReference>
<feature type="domain" description="AAA+ ATPase" evidence="5">
    <location>
        <begin position="226"/>
        <end position="403"/>
    </location>
</feature>
<dbReference type="GO" id="GO:0005524">
    <property type="term" value="F:ATP binding"/>
    <property type="evidence" value="ECO:0007669"/>
    <property type="project" value="UniProtKB-KW"/>
</dbReference>
<dbReference type="InterPro" id="IPR027417">
    <property type="entry name" value="P-loop_NTPase"/>
</dbReference>
<evidence type="ECO:0000256" key="1">
    <source>
        <dbReference type="ARBA" id="ARBA00022741"/>
    </source>
</evidence>
<dbReference type="GO" id="GO:0005737">
    <property type="term" value="C:cytoplasm"/>
    <property type="evidence" value="ECO:0007669"/>
    <property type="project" value="TreeGrafter"/>
</dbReference>
<keyword evidence="1" id="KW-0547">Nucleotide-binding</keyword>
<dbReference type="PANTHER" id="PTHR11638">
    <property type="entry name" value="ATP-DEPENDENT CLP PROTEASE"/>
    <property type="match status" value="1"/>
</dbReference>
<dbReference type="Pfam" id="PF10431">
    <property type="entry name" value="ClpB_D2-small"/>
    <property type="match status" value="1"/>
</dbReference>
<dbReference type="Pfam" id="PF00004">
    <property type="entry name" value="AAA"/>
    <property type="match status" value="1"/>
</dbReference>
<dbReference type="GO" id="GO:0006508">
    <property type="term" value="P:proteolysis"/>
    <property type="evidence" value="ECO:0007669"/>
    <property type="project" value="UniProtKB-KW"/>
</dbReference>
<evidence type="ECO:0000256" key="3">
    <source>
        <dbReference type="ARBA" id="ARBA00023186"/>
    </source>
</evidence>
<dbReference type="EMBL" id="JAFREP010000006">
    <property type="protein sequence ID" value="MBO1318577.1"/>
    <property type="molecule type" value="Genomic_DNA"/>
</dbReference>
<dbReference type="CDD" id="cd00009">
    <property type="entry name" value="AAA"/>
    <property type="match status" value="1"/>
</dbReference>
<feature type="region of interest" description="Disordered" evidence="4">
    <location>
        <begin position="954"/>
        <end position="988"/>
    </location>
</feature>
<keyword evidence="2 8" id="KW-0067">ATP-binding</keyword>
<dbReference type="InterPro" id="IPR003593">
    <property type="entry name" value="AAA+_ATPase"/>
</dbReference>
<dbReference type="InterPro" id="IPR003959">
    <property type="entry name" value="ATPase_AAA_core"/>
</dbReference>
<dbReference type="GO" id="GO:0016887">
    <property type="term" value="F:ATP hydrolysis activity"/>
    <property type="evidence" value="ECO:0007669"/>
    <property type="project" value="InterPro"/>
</dbReference>
<accession>A0A8J7Q198</accession>
<dbReference type="SMART" id="SM01086">
    <property type="entry name" value="ClpB_D2-small"/>
    <property type="match status" value="1"/>
</dbReference>
<dbReference type="RefSeq" id="WP_207856507.1">
    <property type="nucleotide sequence ID" value="NZ_JAFREP010000002.1"/>
</dbReference>
<dbReference type="Gene3D" id="1.10.8.60">
    <property type="match status" value="1"/>
</dbReference>
<evidence type="ECO:0000313" key="9">
    <source>
        <dbReference type="Proteomes" id="UP000664417"/>
    </source>
</evidence>
<evidence type="ECO:0000259" key="5">
    <source>
        <dbReference type="SMART" id="SM00382"/>
    </source>
</evidence>
<sequence length="1135" mass="128839">MSSIHYKAPIVMIRFDDNRYLAESLLWPEYGSLNETPEKAVEKLTYLLQNSLPRENLFQTGLNVQAADPTIETITLSLERHPTNLGLKGALELTIPVVRYRKEQASGGVYWIGRVPWMDLEFSARREEEWRETAETEIRRCLLRRRGARSLTKLFKCVGVEELTLQTIDLEVTFPTSLEHDKGDGPKEDGGVLKAVTHRFLGKKPAAVFERDAEMKRLAAALMRENRRGVLLVGPSGVGKTAIIRETINQRRHLGMGETPFYETNGARLIAGQTGFGAWQERCDKLVKEALDEKAVLYLGSLYELSHVGQSENMSQGMASYFRPHINRGRLGVICECTPEQYALIEKKDPVLLQAFDRIDIAEPDANKLRRILAAAADPLTRRRGITIEAAAADRLVSLFRRFAGYSAQPRPALQLLQHLCLEHRRGETLTDKAVLASFSRSSGLPLFILDRTQPMSLAETTAFFETAIIGQRTAIRHVVDMLAAIKAQLTKPQQPIASFLFIGPTGVGKTETAKAIATWLFGDANRLTRFDMSEFSDAHGVQRLLAGDSKEPGLLIAAVREQPFSLLVFDEFEKAHPKFFDLLLQILGEARLTDDSGRQARFDNTVVIMTSNLGAERFDRGTVALAETTGDDQHAARHFSREVRNFLRPEIYNRIDAVVPFHALSQEDIRAVTRLELEKLRRRAGLQEANLTLSLDPEVAEFLAKRGYDPKLGARPLKRAVDQRLALPLATQLAKGNQDGIKGYHATLQNEAVVLQTVFPTKQTSGTGDHRGPISADTLQAVASFRSEVYRFNQSDHLEELRSEQVRLGQQITHFAKRRAIAKAKGKASYHFNEQAVLERHRRISNDFAALEKVSNDVYAFENQVHLAWHGYSENTEIDLTQQETLENRFHRMMTRFWWYQVANPDQIIIGIYGKDREKIELLTRRYLNLAHELDMKTEVELFFNKIEADQAQPKKKGEGRRLSEADQAKAAAKRKKKGGPPPPRRTLLAERGIFLSSPESRFPIVNLNMLEDHFKRNPRQILGLALGITGPMARLWFSAETGAHYWMFTQETIQVHTEQDDWAHFLPPSDVERDEKDPGVSRRRAYYSDRIQTIDHNLSDKVVMVNEYPSWETLMHASLYRSMVWEARRHFTP</sequence>
<dbReference type="SUPFAM" id="SSF52540">
    <property type="entry name" value="P-loop containing nucleoside triphosphate hydrolases"/>
    <property type="match status" value="2"/>
</dbReference>
<keyword evidence="9" id="KW-1185">Reference proteome</keyword>
<dbReference type="InterPro" id="IPR019489">
    <property type="entry name" value="Clp_ATPase_C"/>
</dbReference>
<gene>
    <name evidence="7" type="ORF">J3U88_02275</name>
    <name evidence="8" type="ORF">J3U88_08915</name>
</gene>
<dbReference type="InterPro" id="IPR050130">
    <property type="entry name" value="ClpA_ClpB"/>
</dbReference>